<feature type="region of interest" description="Disordered" evidence="1">
    <location>
        <begin position="194"/>
        <end position="227"/>
    </location>
</feature>
<protein>
    <submittedName>
        <fullName evidence="2">Uncharacterized protein</fullName>
    </submittedName>
</protein>
<dbReference type="AlphaFoldDB" id="A0A5J5EQZ2"/>
<evidence type="ECO:0000313" key="2">
    <source>
        <dbReference type="EMBL" id="KAA8900908.1"/>
    </source>
</evidence>
<dbReference type="EMBL" id="VXIS01000147">
    <property type="protein sequence ID" value="KAA8900908.1"/>
    <property type="molecule type" value="Genomic_DNA"/>
</dbReference>
<organism evidence="2 3">
    <name type="scientific">Sphaerosporella brunnea</name>
    <dbReference type="NCBI Taxonomy" id="1250544"/>
    <lineage>
        <taxon>Eukaryota</taxon>
        <taxon>Fungi</taxon>
        <taxon>Dikarya</taxon>
        <taxon>Ascomycota</taxon>
        <taxon>Pezizomycotina</taxon>
        <taxon>Pezizomycetes</taxon>
        <taxon>Pezizales</taxon>
        <taxon>Pyronemataceae</taxon>
        <taxon>Sphaerosporella</taxon>
    </lineage>
</organism>
<keyword evidence="3" id="KW-1185">Reference proteome</keyword>
<evidence type="ECO:0000313" key="3">
    <source>
        <dbReference type="Proteomes" id="UP000326924"/>
    </source>
</evidence>
<dbReference type="InParanoid" id="A0A5J5EQZ2"/>
<dbReference type="Proteomes" id="UP000326924">
    <property type="component" value="Unassembled WGS sequence"/>
</dbReference>
<name>A0A5J5EQZ2_9PEZI</name>
<gene>
    <name evidence="2" type="ORF">FN846DRAFT_123999</name>
</gene>
<comment type="caution">
    <text evidence="2">The sequence shown here is derived from an EMBL/GenBank/DDBJ whole genome shotgun (WGS) entry which is preliminary data.</text>
</comment>
<sequence length="278" mass="31614">MPLACLHFSKLSSHTKTITRFRKLSLKLNLRGMLKTGSPAILLLSAPPRDIPALQEAVVEVRRSGARDVDLYYGRIEHALSVNFEKENGVKRVKHMGQILDACQEFGVGGDVVRWIRDGVQHRRPLWRLDEFDTKRPVQQREERLIEDGADPTGMGKRSLEVVKEREEALVKGGVRERPLIRWTNIMPTQGLFSGSPVFRPDPDTRAAEETYTPPETEKPRKRNTTKVNKNDWVSRVDGKVMRDPVEKNGLFTKNTAFIISHSQSGTVRPLLIPFFQA</sequence>
<evidence type="ECO:0000256" key="1">
    <source>
        <dbReference type="SAM" id="MobiDB-lite"/>
    </source>
</evidence>
<reference evidence="2 3" key="1">
    <citation type="submission" date="2019-09" db="EMBL/GenBank/DDBJ databases">
        <title>Draft genome of the ectomycorrhizal ascomycete Sphaerosporella brunnea.</title>
        <authorList>
            <consortium name="DOE Joint Genome Institute"/>
            <person name="Benucci G.M."/>
            <person name="Marozzi G."/>
            <person name="Antonielli L."/>
            <person name="Sanchez S."/>
            <person name="Marco P."/>
            <person name="Wang X."/>
            <person name="Falini L.B."/>
            <person name="Barry K."/>
            <person name="Haridas S."/>
            <person name="Lipzen A."/>
            <person name="Labutti K."/>
            <person name="Grigoriev I.V."/>
            <person name="Murat C."/>
            <person name="Martin F."/>
            <person name="Albertini E."/>
            <person name="Donnini D."/>
            <person name="Bonito G."/>
        </authorList>
    </citation>
    <scope>NUCLEOTIDE SEQUENCE [LARGE SCALE GENOMIC DNA]</scope>
    <source>
        <strain evidence="2 3">Sb_GMNB300</strain>
    </source>
</reference>
<accession>A0A5J5EQZ2</accession>
<proteinExistence type="predicted"/>